<evidence type="ECO:0000256" key="2">
    <source>
        <dbReference type="ARBA" id="ARBA00007375"/>
    </source>
</evidence>
<name>A0A0G3XHX0_9SPHN</name>
<dbReference type="Pfam" id="PF07947">
    <property type="entry name" value="YhhN"/>
    <property type="match status" value="1"/>
</dbReference>
<accession>A0A0G3XHX0</accession>
<keyword evidence="7" id="KW-1185">Reference proteome</keyword>
<comment type="subcellular location">
    <subcellularLocation>
        <location evidence="1">Membrane</location>
        <topology evidence="1">Multi-pass membrane protein</topology>
    </subcellularLocation>
</comment>
<comment type="similarity">
    <text evidence="2">Belongs to the TMEM86 family.</text>
</comment>
<dbReference type="InterPro" id="IPR012506">
    <property type="entry name" value="TMEM86B-like"/>
</dbReference>
<sequence length="220" mass="24140">MVKRALVERRPWLFASLLVALAWLFLSGDPAIPGIYKFVWKGVPVALLAVYAFQRHLGRDGMLLTAVLVLAAIADMFSELQFAAAGTVMSFSLLAAIWLYWSNRRENIVGSQKALALVLAIAVPVVSWLLLAGEEGRALATGFSLLMAIMAALAWTSRFSRYRVGVGAVLFVVSELLLFATQGPILRDNSIAAWLVWPVYYAGQLMIATGVVSRLRRERA</sequence>
<evidence type="ECO:0000256" key="4">
    <source>
        <dbReference type="ARBA" id="ARBA00022989"/>
    </source>
</evidence>
<gene>
    <name evidence="6" type="ORF">AB433_08410</name>
</gene>
<proteinExistence type="inferred from homology"/>
<keyword evidence="5" id="KW-0472">Membrane</keyword>
<dbReference type="RefSeq" id="WP_047820673.1">
    <property type="nucleotide sequence ID" value="NZ_CP011770.1"/>
</dbReference>
<dbReference type="AlphaFoldDB" id="A0A0G3XHX0"/>
<evidence type="ECO:0000256" key="1">
    <source>
        <dbReference type="ARBA" id="ARBA00004141"/>
    </source>
</evidence>
<dbReference type="PATRIC" id="fig|1348774.3.peg.1764"/>
<reference evidence="6 7" key="1">
    <citation type="submission" date="2015-06" db="EMBL/GenBank/DDBJ databases">
        <authorList>
            <person name="Zeng Y."/>
            <person name="Huang Y."/>
        </authorList>
    </citation>
    <scope>NUCLEOTIDE SEQUENCE [LARGE SCALE GENOMIC DNA]</scope>
    <source>
        <strain evidence="6 7">PQ-2</strain>
    </source>
</reference>
<dbReference type="Proteomes" id="UP000035287">
    <property type="component" value="Chromosome"/>
</dbReference>
<protein>
    <submittedName>
        <fullName evidence="6">Uncharacterized protein</fullName>
    </submittedName>
</protein>
<keyword evidence="4" id="KW-1133">Transmembrane helix</keyword>
<dbReference type="EMBL" id="CP011770">
    <property type="protein sequence ID" value="AKM09993.1"/>
    <property type="molecule type" value="Genomic_DNA"/>
</dbReference>
<organism evidence="6 7">
    <name type="scientific">Croceicoccus naphthovorans</name>
    <dbReference type="NCBI Taxonomy" id="1348774"/>
    <lineage>
        <taxon>Bacteria</taxon>
        <taxon>Pseudomonadati</taxon>
        <taxon>Pseudomonadota</taxon>
        <taxon>Alphaproteobacteria</taxon>
        <taxon>Sphingomonadales</taxon>
        <taxon>Erythrobacteraceae</taxon>
        <taxon>Croceicoccus</taxon>
    </lineage>
</organism>
<evidence type="ECO:0000313" key="6">
    <source>
        <dbReference type="EMBL" id="AKM09993.1"/>
    </source>
</evidence>
<dbReference type="OrthoDB" id="7390032at2"/>
<keyword evidence="3" id="KW-0812">Transmembrane</keyword>
<dbReference type="GO" id="GO:0016020">
    <property type="term" value="C:membrane"/>
    <property type="evidence" value="ECO:0007669"/>
    <property type="project" value="UniProtKB-SubCell"/>
</dbReference>
<dbReference type="KEGG" id="cna:AB433_08410"/>
<evidence type="ECO:0000256" key="5">
    <source>
        <dbReference type="ARBA" id="ARBA00023136"/>
    </source>
</evidence>
<evidence type="ECO:0000256" key="3">
    <source>
        <dbReference type="ARBA" id="ARBA00022692"/>
    </source>
</evidence>
<evidence type="ECO:0000313" key="7">
    <source>
        <dbReference type="Proteomes" id="UP000035287"/>
    </source>
</evidence>